<keyword evidence="8 11" id="KW-0067">ATP-binding</keyword>
<dbReference type="Gene3D" id="3.40.50.620">
    <property type="entry name" value="HUPs"/>
    <property type="match status" value="1"/>
</dbReference>
<comment type="pathway">
    <text evidence="2 11">Cofactor biosynthesis; NAD(+) biosynthesis; deamido-NAD(+) from nicotinate D-ribonucleotide: step 1/1.</text>
</comment>
<keyword evidence="9 11" id="KW-0520">NAD</keyword>
<comment type="catalytic activity">
    <reaction evidence="10 11">
        <text>nicotinate beta-D-ribonucleotide + ATP + H(+) = deamido-NAD(+) + diphosphate</text>
        <dbReference type="Rhea" id="RHEA:22860"/>
        <dbReference type="ChEBI" id="CHEBI:15378"/>
        <dbReference type="ChEBI" id="CHEBI:30616"/>
        <dbReference type="ChEBI" id="CHEBI:33019"/>
        <dbReference type="ChEBI" id="CHEBI:57502"/>
        <dbReference type="ChEBI" id="CHEBI:58437"/>
        <dbReference type="EC" id="2.7.7.18"/>
    </reaction>
</comment>
<evidence type="ECO:0000256" key="4">
    <source>
        <dbReference type="ARBA" id="ARBA00022642"/>
    </source>
</evidence>
<organism evidence="13 14">
    <name type="scientific">Pseudoteredinibacter isoporae</name>
    <dbReference type="NCBI Taxonomy" id="570281"/>
    <lineage>
        <taxon>Bacteria</taxon>
        <taxon>Pseudomonadati</taxon>
        <taxon>Pseudomonadota</taxon>
        <taxon>Gammaproteobacteria</taxon>
        <taxon>Cellvibrionales</taxon>
        <taxon>Cellvibrionaceae</taxon>
        <taxon>Pseudoteredinibacter</taxon>
    </lineage>
</organism>
<dbReference type="RefSeq" id="WP_166843232.1">
    <property type="nucleotide sequence ID" value="NZ_JAAONY010000002.1"/>
</dbReference>
<protein>
    <recommendedName>
        <fullName evidence="11">Probable nicotinate-nucleotide adenylyltransferase</fullName>
        <ecNumber evidence="11">2.7.7.18</ecNumber>
    </recommendedName>
    <alternativeName>
        <fullName evidence="11">Deamido-NAD(+) diphosphorylase</fullName>
    </alternativeName>
    <alternativeName>
        <fullName evidence="11">Deamido-NAD(+) pyrophosphorylase</fullName>
    </alternativeName>
    <alternativeName>
        <fullName evidence="11">Nicotinate mononucleotide adenylyltransferase</fullName>
        <shortName evidence="11">NaMN adenylyltransferase</shortName>
    </alternativeName>
</protein>
<dbReference type="Proteomes" id="UP000528457">
    <property type="component" value="Unassembled WGS sequence"/>
</dbReference>
<dbReference type="FunCoup" id="A0A7X0JWD2">
    <property type="interactions" value="350"/>
</dbReference>
<evidence type="ECO:0000256" key="7">
    <source>
        <dbReference type="ARBA" id="ARBA00022741"/>
    </source>
</evidence>
<dbReference type="CDD" id="cd02165">
    <property type="entry name" value="NMNAT"/>
    <property type="match status" value="1"/>
</dbReference>
<dbReference type="InterPro" id="IPR014729">
    <property type="entry name" value="Rossmann-like_a/b/a_fold"/>
</dbReference>
<dbReference type="PANTHER" id="PTHR39321">
    <property type="entry name" value="NICOTINATE-NUCLEOTIDE ADENYLYLTRANSFERASE-RELATED"/>
    <property type="match status" value="1"/>
</dbReference>
<evidence type="ECO:0000313" key="13">
    <source>
        <dbReference type="EMBL" id="MBB6522953.1"/>
    </source>
</evidence>
<feature type="domain" description="Cytidyltransferase-like" evidence="12">
    <location>
        <begin position="13"/>
        <end position="205"/>
    </location>
</feature>
<gene>
    <name evidence="11" type="primary">nadD</name>
    <name evidence="13" type="ORF">HNR48_003238</name>
</gene>
<sequence length="236" mass="26600">MAISETKLPAYGLLGGSFDPIHQGHVTLAEEVRRALALEQMALLPAHRQPLKNGAGASSIERAEMARLAIQDYPELTIDTRELEREGPSYTVDTLRDWRRSYGHHCCLCFCMGLDSLLQLHRWKAWPELFELANLVVFARPGWAWGNALAQDATKETKDALPEVLKTQLLQRRCENKEELLQHSNGRWFELEAPLMDISSTHIRQQLSDGAPPLEVAHLPEAVAKYIDTHGLYCAP</sequence>
<dbReference type="NCBIfam" id="TIGR00125">
    <property type="entry name" value="cyt_tran_rel"/>
    <property type="match status" value="1"/>
</dbReference>
<dbReference type="GO" id="GO:0009435">
    <property type="term" value="P:NAD+ biosynthetic process"/>
    <property type="evidence" value="ECO:0007669"/>
    <property type="project" value="UniProtKB-UniRule"/>
</dbReference>
<accession>A0A7X0JWD2</accession>
<dbReference type="GO" id="GO:0005524">
    <property type="term" value="F:ATP binding"/>
    <property type="evidence" value="ECO:0007669"/>
    <property type="project" value="UniProtKB-KW"/>
</dbReference>
<evidence type="ECO:0000259" key="12">
    <source>
        <dbReference type="Pfam" id="PF01467"/>
    </source>
</evidence>
<dbReference type="InterPro" id="IPR004821">
    <property type="entry name" value="Cyt_trans-like"/>
</dbReference>
<evidence type="ECO:0000256" key="11">
    <source>
        <dbReference type="HAMAP-Rule" id="MF_00244"/>
    </source>
</evidence>
<dbReference type="NCBIfam" id="TIGR00482">
    <property type="entry name" value="nicotinate (nicotinamide) nucleotide adenylyltransferase"/>
    <property type="match status" value="1"/>
</dbReference>
<evidence type="ECO:0000256" key="5">
    <source>
        <dbReference type="ARBA" id="ARBA00022679"/>
    </source>
</evidence>
<keyword evidence="5 11" id="KW-0808">Transferase</keyword>
<name>A0A7X0JWD2_9GAMM</name>
<dbReference type="UniPathway" id="UPA00253">
    <property type="reaction ID" value="UER00332"/>
</dbReference>
<dbReference type="InParanoid" id="A0A7X0JWD2"/>
<reference evidence="13 14" key="1">
    <citation type="submission" date="2020-08" db="EMBL/GenBank/DDBJ databases">
        <title>Genomic Encyclopedia of Type Strains, Phase IV (KMG-IV): sequencing the most valuable type-strain genomes for metagenomic binning, comparative biology and taxonomic classification.</title>
        <authorList>
            <person name="Goeker M."/>
        </authorList>
    </citation>
    <scope>NUCLEOTIDE SEQUENCE [LARGE SCALE GENOMIC DNA]</scope>
    <source>
        <strain evidence="13 14">DSM 22368</strain>
    </source>
</reference>
<dbReference type="PANTHER" id="PTHR39321:SF3">
    <property type="entry name" value="PHOSPHOPANTETHEINE ADENYLYLTRANSFERASE"/>
    <property type="match status" value="1"/>
</dbReference>
<keyword evidence="14" id="KW-1185">Reference proteome</keyword>
<dbReference type="HAMAP" id="MF_00244">
    <property type="entry name" value="NaMN_adenylyltr"/>
    <property type="match status" value="1"/>
</dbReference>
<evidence type="ECO:0000256" key="3">
    <source>
        <dbReference type="ARBA" id="ARBA00009014"/>
    </source>
</evidence>
<evidence type="ECO:0000256" key="8">
    <source>
        <dbReference type="ARBA" id="ARBA00022840"/>
    </source>
</evidence>
<dbReference type="AlphaFoldDB" id="A0A7X0JWD2"/>
<comment type="caution">
    <text evidence="13">The sequence shown here is derived from an EMBL/GenBank/DDBJ whole genome shotgun (WGS) entry which is preliminary data.</text>
</comment>
<dbReference type="EMBL" id="JACHHT010000002">
    <property type="protein sequence ID" value="MBB6522953.1"/>
    <property type="molecule type" value="Genomic_DNA"/>
</dbReference>
<keyword evidence="7 11" id="KW-0547">Nucleotide-binding</keyword>
<comment type="function">
    <text evidence="1 11">Catalyzes the reversible adenylation of nicotinate mononucleotide (NaMN) to nicotinic acid adenine dinucleotide (NaAD).</text>
</comment>
<comment type="similarity">
    <text evidence="3 11">Belongs to the NadD family.</text>
</comment>
<dbReference type="NCBIfam" id="NF000840">
    <property type="entry name" value="PRK00071.1-3"/>
    <property type="match status" value="1"/>
</dbReference>
<evidence type="ECO:0000256" key="9">
    <source>
        <dbReference type="ARBA" id="ARBA00023027"/>
    </source>
</evidence>
<evidence type="ECO:0000256" key="6">
    <source>
        <dbReference type="ARBA" id="ARBA00022695"/>
    </source>
</evidence>
<evidence type="ECO:0000313" key="14">
    <source>
        <dbReference type="Proteomes" id="UP000528457"/>
    </source>
</evidence>
<dbReference type="InterPro" id="IPR005248">
    <property type="entry name" value="NadD/NMNAT"/>
</dbReference>
<keyword evidence="6 11" id="KW-0548">Nucleotidyltransferase</keyword>
<dbReference type="Pfam" id="PF01467">
    <property type="entry name" value="CTP_transf_like"/>
    <property type="match status" value="1"/>
</dbReference>
<dbReference type="EC" id="2.7.7.18" evidence="11"/>
<evidence type="ECO:0000256" key="1">
    <source>
        <dbReference type="ARBA" id="ARBA00002324"/>
    </source>
</evidence>
<dbReference type="GO" id="GO:0004515">
    <property type="term" value="F:nicotinate-nucleotide adenylyltransferase activity"/>
    <property type="evidence" value="ECO:0007669"/>
    <property type="project" value="UniProtKB-UniRule"/>
</dbReference>
<evidence type="ECO:0000256" key="2">
    <source>
        <dbReference type="ARBA" id="ARBA00005019"/>
    </source>
</evidence>
<dbReference type="NCBIfam" id="NF000839">
    <property type="entry name" value="PRK00071.1-1"/>
    <property type="match status" value="1"/>
</dbReference>
<proteinExistence type="inferred from homology"/>
<evidence type="ECO:0000256" key="10">
    <source>
        <dbReference type="ARBA" id="ARBA00048721"/>
    </source>
</evidence>
<keyword evidence="4 11" id="KW-0662">Pyridine nucleotide biosynthesis</keyword>
<dbReference type="SUPFAM" id="SSF52374">
    <property type="entry name" value="Nucleotidylyl transferase"/>
    <property type="match status" value="1"/>
</dbReference>